<proteinExistence type="inferred from homology"/>
<dbReference type="PANTHER" id="PTHR46553:SF3">
    <property type="entry name" value="ADENINE NUCLEOTIDE ALPHA HYDROLASES-LIKE SUPERFAMILY PROTEIN"/>
    <property type="match status" value="1"/>
</dbReference>
<sequence>MSSTGAFLIVVGFDGSEPSLAALRWAVDEARLRRGKVRVITAWHYPPVPSSIEDSPINDSFHTAERFQAEALKAVASDGVDISGTLVRDYPATALLEASKEADILIVGSRGHGGFAGLLLGSVSTQVAHHASCPVLIVRHPSAF</sequence>
<protein>
    <submittedName>
        <fullName evidence="3">Universal stress protein UspA</fullName>
    </submittedName>
</protein>
<name>A0A0M5LXM2_9MICC</name>
<dbReference type="PANTHER" id="PTHR46553">
    <property type="entry name" value="ADENINE NUCLEOTIDE ALPHA HYDROLASES-LIKE SUPERFAMILY PROTEIN"/>
    <property type="match status" value="1"/>
</dbReference>
<comment type="similarity">
    <text evidence="1">Belongs to the universal stress protein A family.</text>
</comment>
<dbReference type="Proteomes" id="UP000062833">
    <property type="component" value="Chromosome"/>
</dbReference>
<dbReference type="RefSeq" id="WP_062006917.1">
    <property type="nucleotide sequence ID" value="NZ_CP012677.1"/>
</dbReference>
<dbReference type="PATRIC" id="fig|656366.3.peg.1925"/>
<organism evidence="3 4">
    <name type="scientific">Arthrobacter alpinus</name>
    <dbReference type="NCBI Taxonomy" id="656366"/>
    <lineage>
        <taxon>Bacteria</taxon>
        <taxon>Bacillati</taxon>
        <taxon>Actinomycetota</taxon>
        <taxon>Actinomycetes</taxon>
        <taxon>Micrococcales</taxon>
        <taxon>Micrococcaceae</taxon>
        <taxon>Arthrobacter</taxon>
    </lineage>
</organism>
<keyword evidence="4" id="KW-1185">Reference proteome</keyword>
<reference evidence="4" key="1">
    <citation type="submission" date="2015-09" db="EMBL/GenBank/DDBJ databases">
        <title>Complete genome of Arthrobacter alpinus strain R3.8.</title>
        <authorList>
            <person name="See-Too W.S."/>
            <person name="Chan K.G."/>
        </authorList>
    </citation>
    <scope>NUCLEOTIDE SEQUENCE [LARGE SCALE GENOMIC DNA]</scope>
    <source>
        <strain evidence="4">R3.8</strain>
    </source>
</reference>
<gene>
    <name evidence="3" type="ORF">AOC05_08860</name>
</gene>
<dbReference type="Pfam" id="PF00582">
    <property type="entry name" value="Usp"/>
    <property type="match status" value="1"/>
</dbReference>
<dbReference type="EMBL" id="CP012677">
    <property type="protein sequence ID" value="ALE92400.1"/>
    <property type="molecule type" value="Genomic_DNA"/>
</dbReference>
<evidence type="ECO:0000313" key="3">
    <source>
        <dbReference type="EMBL" id="ALE92400.1"/>
    </source>
</evidence>
<dbReference type="KEGG" id="aaq:AOC05_08860"/>
<evidence type="ECO:0000313" key="4">
    <source>
        <dbReference type="Proteomes" id="UP000062833"/>
    </source>
</evidence>
<dbReference type="InterPro" id="IPR006015">
    <property type="entry name" value="Universal_stress_UspA"/>
</dbReference>
<dbReference type="OrthoDB" id="6174426at2"/>
<dbReference type="Gene3D" id="3.40.50.620">
    <property type="entry name" value="HUPs"/>
    <property type="match status" value="1"/>
</dbReference>
<dbReference type="InterPro" id="IPR006016">
    <property type="entry name" value="UspA"/>
</dbReference>
<accession>A0A0M5LXM2</accession>
<evidence type="ECO:0000256" key="1">
    <source>
        <dbReference type="ARBA" id="ARBA00008791"/>
    </source>
</evidence>
<dbReference type="PRINTS" id="PR01438">
    <property type="entry name" value="UNVRSLSTRESS"/>
</dbReference>
<evidence type="ECO:0000259" key="2">
    <source>
        <dbReference type="Pfam" id="PF00582"/>
    </source>
</evidence>
<dbReference type="AlphaFoldDB" id="A0A0M5LXM2"/>
<dbReference type="InterPro" id="IPR014729">
    <property type="entry name" value="Rossmann-like_a/b/a_fold"/>
</dbReference>
<dbReference type="SUPFAM" id="SSF52402">
    <property type="entry name" value="Adenine nucleotide alpha hydrolases-like"/>
    <property type="match status" value="1"/>
</dbReference>
<feature type="domain" description="UspA" evidence="2">
    <location>
        <begin position="9"/>
        <end position="139"/>
    </location>
</feature>